<keyword evidence="2" id="KW-0812">Transmembrane</keyword>
<accession>A0ABU7C2E1</accession>
<dbReference type="Proteomes" id="UP001345963">
    <property type="component" value="Unassembled WGS sequence"/>
</dbReference>
<dbReference type="EMBL" id="JAHUTI010078889">
    <property type="protein sequence ID" value="MED6257076.1"/>
    <property type="molecule type" value="Genomic_DNA"/>
</dbReference>
<organism evidence="3 4">
    <name type="scientific">Ataeniobius toweri</name>
    <dbReference type="NCBI Taxonomy" id="208326"/>
    <lineage>
        <taxon>Eukaryota</taxon>
        <taxon>Metazoa</taxon>
        <taxon>Chordata</taxon>
        <taxon>Craniata</taxon>
        <taxon>Vertebrata</taxon>
        <taxon>Euteleostomi</taxon>
        <taxon>Actinopterygii</taxon>
        <taxon>Neopterygii</taxon>
        <taxon>Teleostei</taxon>
        <taxon>Neoteleostei</taxon>
        <taxon>Acanthomorphata</taxon>
        <taxon>Ovalentaria</taxon>
        <taxon>Atherinomorphae</taxon>
        <taxon>Cyprinodontiformes</taxon>
        <taxon>Goodeidae</taxon>
        <taxon>Ataeniobius</taxon>
    </lineage>
</organism>
<comment type="caution">
    <text evidence="3">The sequence shown here is derived from an EMBL/GenBank/DDBJ whole genome shotgun (WGS) entry which is preliminary data.</text>
</comment>
<keyword evidence="4" id="KW-1185">Reference proteome</keyword>
<evidence type="ECO:0000256" key="2">
    <source>
        <dbReference type="SAM" id="Phobius"/>
    </source>
</evidence>
<evidence type="ECO:0000313" key="4">
    <source>
        <dbReference type="Proteomes" id="UP001345963"/>
    </source>
</evidence>
<proteinExistence type="predicted"/>
<name>A0ABU7C2E1_9TELE</name>
<reference evidence="3 4" key="1">
    <citation type="submission" date="2021-07" db="EMBL/GenBank/DDBJ databases">
        <authorList>
            <person name="Palmer J.M."/>
        </authorList>
    </citation>
    <scope>NUCLEOTIDE SEQUENCE [LARGE SCALE GENOMIC DNA]</scope>
    <source>
        <strain evidence="3 4">AT_MEX2019</strain>
        <tissue evidence="3">Muscle</tissue>
    </source>
</reference>
<evidence type="ECO:0000313" key="3">
    <source>
        <dbReference type="EMBL" id="MED6257076.1"/>
    </source>
</evidence>
<feature type="compositionally biased region" description="Pro residues" evidence="1">
    <location>
        <begin position="78"/>
        <end position="87"/>
    </location>
</feature>
<keyword evidence="2" id="KW-0472">Membrane</keyword>
<evidence type="ECO:0000256" key="1">
    <source>
        <dbReference type="SAM" id="MobiDB-lite"/>
    </source>
</evidence>
<keyword evidence="2" id="KW-1133">Transmembrane helix</keyword>
<protein>
    <submittedName>
        <fullName evidence="3">Uncharacterized protein</fullName>
    </submittedName>
</protein>
<gene>
    <name evidence="3" type="ORF">ATANTOWER_009203</name>
</gene>
<feature type="transmembrane region" description="Helical" evidence="2">
    <location>
        <begin position="44"/>
        <end position="63"/>
    </location>
</feature>
<feature type="region of interest" description="Disordered" evidence="1">
    <location>
        <begin position="73"/>
        <end position="107"/>
    </location>
</feature>
<sequence length="129" mass="14190">MLLSVRPSYCQCHTDGKGKKYFQYFNVAGYLSCTSKTSCNHPSLLRLNAVIFVLVFVVFSFIWDRVAGAADSVETPRLPSPQTPPPAHQGGAQSFPRPANRHSPSSVSWAVPWASSWWDVPGTPPERGV</sequence>